<comment type="caution">
    <text evidence="1">The sequence shown here is derived from an EMBL/GenBank/DDBJ whole genome shotgun (WGS) entry which is preliminary data.</text>
</comment>
<gene>
    <name evidence="1" type="ORF">Q8A64_00155</name>
</gene>
<name>A0ABU1BII5_9BURK</name>
<dbReference type="EMBL" id="JAUYVH010000001">
    <property type="protein sequence ID" value="MDQ9168815.1"/>
    <property type="molecule type" value="Genomic_DNA"/>
</dbReference>
<organism evidence="1 2">
    <name type="scientific">Keguizhuia sedimenti</name>
    <dbReference type="NCBI Taxonomy" id="3064264"/>
    <lineage>
        <taxon>Bacteria</taxon>
        <taxon>Pseudomonadati</taxon>
        <taxon>Pseudomonadota</taxon>
        <taxon>Betaproteobacteria</taxon>
        <taxon>Burkholderiales</taxon>
        <taxon>Oxalobacteraceae</taxon>
        <taxon>Keguizhuia</taxon>
    </lineage>
</organism>
<keyword evidence="2" id="KW-1185">Reference proteome</keyword>
<reference evidence="1 2" key="1">
    <citation type="submission" date="2023-08" db="EMBL/GenBank/DDBJ databases">
        <title>Oxalobacteraceae gen .nov., isolated from river sludge outside the plant.</title>
        <authorList>
            <person name="Zhao S.Y."/>
        </authorList>
    </citation>
    <scope>NUCLEOTIDE SEQUENCE [LARGE SCALE GENOMIC DNA]</scope>
    <source>
        <strain evidence="1 2">R-40</strain>
    </source>
</reference>
<evidence type="ECO:0000313" key="2">
    <source>
        <dbReference type="Proteomes" id="UP001225596"/>
    </source>
</evidence>
<dbReference type="RefSeq" id="WP_338434655.1">
    <property type="nucleotide sequence ID" value="NZ_JAUYVH010000001.1"/>
</dbReference>
<sequence>MGLSTRIVNFISNLIPLYVEEEIKGIWAARSLGDGTLILPMDEEDDDSEDEFVTVHWQGDPNRQATVLGTFLASCAVVKYVEMHGVGQKNEHIQSELRHLARHFTVKTGAKLVFEMEEEEARLLQLLERAVRKIGNEAVTEIIKKSIGF</sequence>
<proteinExistence type="predicted"/>
<protein>
    <submittedName>
        <fullName evidence="1">Uncharacterized protein</fullName>
    </submittedName>
</protein>
<evidence type="ECO:0000313" key="1">
    <source>
        <dbReference type="EMBL" id="MDQ9168815.1"/>
    </source>
</evidence>
<dbReference type="Proteomes" id="UP001225596">
    <property type="component" value="Unassembled WGS sequence"/>
</dbReference>
<accession>A0ABU1BII5</accession>